<keyword evidence="6" id="KW-0564">Palmitate</keyword>
<keyword evidence="7 11" id="KW-0449">Lipoprotein</keyword>
<dbReference type="InterPro" id="IPR023605">
    <property type="entry name" value="Lipoprotein_NlpI"/>
</dbReference>
<evidence type="ECO:0000256" key="8">
    <source>
        <dbReference type="PIRNR" id="PIRNR004654"/>
    </source>
</evidence>
<protein>
    <recommendedName>
        <fullName evidence="8">Lipoprotein NlpI</fullName>
    </recommendedName>
</protein>
<keyword evidence="3" id="KW-0677">Repeat</keyword>
<gene>
    <name evidence="11" type="primary">nlpI</name>
    <name evidence="11" type="ORF">ACFOEE_14635</name>
</gene>
<comment type="subunit">
    <text evidence="8">Homodimer.</text>
</comment>
<feature type="repeat" description="TPR" evidence="9">
    <location>
        <begin position="67"/>
        <end position="100"/>
    </location>
</feature>
<dbReference type="InterPro" id="IPR050498">
    <property type="entry name" value="Ycf3"/>
</dbReference>
<evidence type="ECO:0000313" key="12">
    <source>
        <dbReference type="Proteomes" id="UP001595453"/>
    </source>
</evidence>
<keyword evidence="4 9" id="KW-0802">TPR repeat</keyword>
<name>A0ABV7CMJ1_9GAMM</name>
<feature type="repeat" description="TPR" evidence="9">
    <location>
        <begin position="101"/>
        <end position="134"/>
    </location>
</feature>
<dbReference type="SMART" id="SM00028">
    <property type="entry name" value="TPR"/>
    <property type="match status" value="4"/>
</dbReference>
<sequence length="293" mass="32859">MKLNLSVLVVLAGALLSGCQTTTPPETQSVLNVPFGVPLNADYRNEIAIARFSELLTRTELPPEQQAQLFYDRGVLYDSLGLTTLARIDFNRAVKMKPDLAEVYNFLGIHHTLLQQYEQAYEMFDTVLELNDKHEYAYLNRGIALYYGARADLASKDFAAFQAHAPQDPYRSLWLFLAQSQGDTTAALQSLKSHAAQLDQNNWGTQIVALYLGQLSESDFLANLPVGIETAQSYAERLCEAYFYLAKLYQARGQEAVAIDFFKLALATNVYEFVEHKYARLELDIMSGVADEG</sequence>
<evidence type="ECO:0000256" key="9">
    <source>
        <dbReference type="PROSITE-ProRule" id="PRU00339"/>
    </source>
</evidence>
<comment type="caution">
    <text evidence="11">The sequence shown here is derived from an EMBL/GenBank/DDBJ whole genome shotgun (WGS) entry which is preliminary data.</text>
</comment>
<accession>A0ABV7CMJ1</accession>
<keyword evidence="1 8" id="KW-1003">Cell membrane</keyword>
<dbReference type="EMBL" id="JBHRSD010000027">
    <property type="protein sequence ID" value="MFC3033757.1"/>
    <property type="molecule type" value="Genomic_DNA"/>
</dbReference>
<dbReference type="InterPro" id="IPR019734">
    <property type="entry name" value="TPR_rpt"/>
</dbReference>
<dbReference type="InterPro" id="IPR011990">
    <property type="entry name" value="TPR-like_helical_dom_sf"/>
</dbReference>
<evidence type="ECO:0000256" key="10">
    <source>
        <dbReference type="SAM" id="SignalP"/>
    </source>
</evidence>
<dbReference type="Proteomes" id="UP001595453">
    <property type="component" value="Unassembled WGS sequence"/>
</dbReference>
<evidence type="ECO:0000256" key="2">
    <source>
        <dbReference type="ARBA" id="ARBA00022729"/>
    </source>
</evidence>
<comment type="subcellular location">
    <subcellularLocation>
        <location evidence="8">Cell membrane</location>
    </subcellularLocation>
</comment>
<dbReference type="PROSITE" id="PS51257">
    <property type="entry name" value="PROKAR_LIPOPROTEIN"/>
    <property type="match status" value="1"/>
</dbReference>
<evidence type="ECO:0000256" key="4">
    <source>
        <dbReference type="ARBA" id="ARBA00022803"/>
    </source>
</evidence>
<evidence type="ECO:0000256" key="1">
    <source>
        <dbReference type="ARBA" id="ARBA00022475"/>
    </source>
</evidence>
<dbReference type="Gene3D" id="1.25.40.10">
    <property type="entry name" value="Tetratricopeptide repeat domain"/>
    <property type="match status" value="1"/>
</dbReference>
<evidence type="ECO:0000313" key="11">
    <source>
        <dbReference type="EMBL" id="MFC3033757.1"/>
    </source>
</evidence>
<reference evidence="12" key="1">
    <citation type="journal article" date="2019" name="Int. J. Syst. Evol. Microbiol.">
        <title>The Global Catalogue of Microorganisms (GCM) 10K type strain sequencing project: providing services to taxonomists for standard genome sequencing and annotation.</title>
        <authorList>
            <consortium name="The Broad Institute Genomics Platform"/>
            <consortium name="The Broad Institute Genome Sequencing Center for Infectious Disease"/>
            <person name="Wu L."/>
            <person name="Ma J."/>
        </authorList>
    </citation>
    <scope>NUCLEOTIDE SEQUENCE [LARGE SCALE GENOMIC DNA]</scope>
    <source>
        <strain evidence="12">KCTC 42730</strain>
    </source>
</reference>
<feature type="signal peptide" evidence="10">
    <location>
        <begin position="1"/>
        <end position="22"/>
    </location>
</feature>
<evidence type="ECO:0000256" key="3">
    <source>
        <dbReference type="ARBA" id="ARBA00022737"/>
    </source>
</evidence>
<dbReference type="PANTHER" id="PTHR44858:SF1">
    <property type="entry name" value="UDP-N-ACETYLGLUCOSAMINE--PEPTIDE N-ACETYLGLUCOSAMINYLTRANSFERASE SPINDLY-RELATED"/>
    <property type="match status" value="1"/>
</dbReference>
<comment type="function">
    <text evidence="8">May be involved in cell division.</text>
</comment>
<keyword evidence="12" id="KW-1185">Reference proteome</keyword>
<dbReference type="RefSeq" id="WP_377125750.1">
    <property type="nucleotide sequence ID" value="NZ_JBHRSD010000027.1"/>
</dbReference>
<organism evidence="11 12">
    <name type="scientific">Pseudoalteromonas fenneropenaei</name>
    <dbReference type="NCBI Taxonomy" id="1737459"/>
    <lineage>
        <taxon>Bacteria</taxon>
        <taxon>Pseudomonadati</taxon>
        <taxon>Pseudomonadota</taxon>
        <taxon>Gammaproteobacteria</taxon>
        <taxon>Alteromonadales</taxon>
        <taxon>Pseudoalteromonadaceae</taxon>
        <taxon>Pseudoalteromonas</taxon>
    </lineage>
</organism>
<feature type="chain" id="PRO_5046830691" description="Lipoprotein NlpI" evidence="10">
    <location>
        <begin position="23"/>
        <end position="293"/>
    </location>
</feature>
<evidence type="ECO:0000256" key="5">
    <source>
        <dbReference type="ARBA" id="ARBA00023136"/>
    </source>
</evidence>
<dbReference type="PANTHER" id="PTHR44858">
    <property type="entry name" value="TETRATRICOPEPTIDE REPEAT PROTEIN 6"/>
    <property type="match status" value="1"/>
</dbReference>
<proteinExistence type="predicted"/>
<dbReference type="PIRSF" id="PIRSF004654">
    <property type="entry name" value="NlpI"/>
    <property type="match status" value="1"/>
</dbReference>
<evidence type="ECO:0000256" key="6">
    <source>
        <dbReference type="ARBA" id="ARBA00023139"/>
    </source>
</evidence>
<dbReference type="PROSITE" id="PS50005">
    <property type="entry name" value="TPR"/>
    <property type="match status" value="2"/>
</dbReference>
<keyword evidence="2 10" id="KW-0732">Signal</keyword>
<dbReference type="NCBIfam" id="NF008391">
    <property type="entry name" value="PRK11189.1"/>
    <property type="match status" value="1"/>
</dbReference>
<dbReference type="Pfam" id="PF13181">
    <property type="entry name" value="TPR_8"/>
    <property type="match status" value="1"/>
</dbReference>
<evidence type="ECO:0000256" key="7">
    <source>
        <dbReference type="ARBA" id="ARBA00023288"/>
    </source>
</evidence>
<dbReference type="SUPFAM" id="SSF48452">
    <property type="entry name" value="TPR-like"/>
    <property type="match status" value="1"/>
</dbReference>
<keyword evidence="5 8" id="KW-0472">Membrane</keyword>